<accession>A0A0H3CFJ5</accession>
<dbReference type="AlphaFoldDB" id="A0A0H3CFJ5"/>
<evidence type="ECO:0000313" key="2">
    <source>
        <dbReference type="Proteomes" id="UP000002363"/>
    </source>
</evidence>
<sequence length="136" mass="15115">MHANIGINSPEFRAAFLRSCIADAYISLMLRINGEAVYIEDGERIELTPERVAMNILYHIEAPWINEFGQEEGHRLACDVLERMLSPGYMAENIRLSAFGVSELREVYRDIVFGAPDGEVPPGFSITTAGVGEVLL</sequence>
<evidence type="ECO:0008006" key="3">
    <source>
        <dbReference type="Google" id="ProtNLM"/>
    </source>
</evidence>
<dbReference type="HOGENOM" id="CLU_155116_0_0_6"/>
<proteinExistence type="predicted"/>
<organism evidence="1 2">
    <name type="scientific">Enterobacter cloacae subsp. cloacae (strain ATCC 13047 / DSM 30054 / NBRC 13535 / NCTC 10005 / WDCM 00083 / NCDC 279-56)</name>
    <dbReference type="NCBI Taxonomy" id="716541"/>
    <lineage>
        <taxon>Bacteria</taxon>
        <taxon>Pseudomonadati</taxon>
        <taxon>Pseudomonadota</taxon>
        <taxon>Gammaproteobacteria</taxon>
        <taxon>Enterobacterales</taxon>
        <taxon>Enterobacteriaceae</taxon>
        <taxon>Enterobacter</taxon>
        <taxon>Enterobacter cloacae complex</taxon>
    </lineage>
</organism>
<dbReference type="Proteomes" id="UP000002363">
    <property type="component" value="Chromosome"/>
</dbReference>
<dbReference type="eggNOG" id="ENOG5034ABZ">
    <property type="taxonomic scope" value="Bacteria"/>
</dbReference>
<keyword evidence="2" id="KW-1185">Reference proteome</keyword>
<dbReference type="RefSeq" id="WP_013095754.1">
    <property type="nucleotide sequence ID" value="NC_014121.1"/>
</dbReference>
<dbReference type="EMBL" id="CP001918">
    <property type="protein sequence ID" value="ADF60644.1"/>
    <property type="molecule type" value="Genomic_DNA"/>
</dbReference>
<dbReference type="OrthoDB" id="6628970at2"/>
<name>A0A0H3CFJ5_ENTCC</name>
<reference evidence="1 2" key="1">
    <citation type="journal article" date="2010" name="J. Bacteriol.">
        <title>Complete genome sequence of Enterobacter cloacae subsp. cloacae type strain ATCC 13047.</title>
        <authorList>
            <person name="Ren Y."/>
            <person name="Ren Y."/>
            <person name="Zhou Z."/>
            <person name="Guo X."/>
            <person name="Li Y."/>
            <person name="Feng L."/>
            <person name="Wang L."/>
        </authorList>
    </citation>
    <scope>NUCLEOTIDE SEQUENCE [LARGE SCALE GENOMIC DNA]</scope>
    <source>
        <strain evidence="2">ATCC 13047 / DSM 30054 / NBRC 13535 / NCTC 10005 / WDCM 00083 / NCDC 279-56</strain>
    </source>
</reference>
<dbReference type="STRING" id="716541.ECL_01083"/>
<evidence type="ECO:0000313" key="1">
    <source>
        <dbReference type="EMBL" id="ADF60644.1"/>
    </source>
</evidence>
<dbReference type="KEGG" id="enc:ECL_01083"/>
<dbReference type="EnsemblBacteria" id="ADF60644">
    <property type="protein sequence ID" value="ADF60644"/>
    <property type="gene ID" value="ECL_01083"/>
</dbReference>
<gene>
    <name evidence="1" type="ordered locus">ECL_01083</name>
</gene>
<protein>
    <recommendedName>
        <fullName evidence="3">DUF5375 domain-containing protein</fullName>
    </recommendedName>
</protein>
<dbReference type="PATRIC" id="fig|716541.4.peg.1338"/>